<gene>
    <name evidence="1" type="ORF">Cboi01_000527700</name>
</gene>
<proteinExistence type="predicted"/>
<organism evidence="1 2">
    <name type="scientific">Candida boidinii</name>
    <name type="common">Yeast</name>
    <dbReference type="NCBI Taxonomy" id="5477"/>
    <lineage>
        <taxon>Eukaryota</taxon>
        <taxon>Fungi</taxon>
        <taxon>Dikarya</taxon>
        <taxon>Ascomycota</taxon>
        <taxon>Saccharomycotina</taxon>
        <taxon>Pichiomycetes</taxon>
        <taxon>Pichiales</taxon>
        <taxon>Pichiaceae</taxon>
        <taxon>Ogataea</taxon>
        <taxon>Ogataea/Candida clade</taxon>
    </lineage>
</organism>
<sequence>MSTSHSNNEHLNVPAVTTTFRLPSPVLTSIQEQQRQQQQQQQQQQQRQSQQQSQQQDHGQSHGQHHHSQQSHSQQSHIQHLHSQSSPVLLSKQVSRSSTGMLRKMRTNSMSRVSVGKASVTSDNNSDVDSQETEEDVCFPMLREHVRINGVDFDQIDEFIEEQREENEALAKREIELNQNLNQNVTFTSSAALRYTPTSTMNERHNTAQSQNDEKIDKNTEDNNCSSCSTNGADSVGVTFGDEKINNSVPNGSNDYTPPDRFSFFLSNNEETIHAPDIPSLIAPGKKFETLFEEDETWWLDCTCPTDSEMKMLARAFGIHPLTAEDIRMQEAREKIS</sequence>
<evidence type="ECO:0000313" key="1">
    <source>
        <dbReference type="EMBL" id="GME99385.1"/>
    </source>
</evidence>
<reference evidence="1" key="1">
    <citation type="submission" date="2023-04" db="EMBL/GenBank/DDBJ databases">
        <title>Candida boidinii NBRC 1967.</title>
        <authorList>
            <person name="Ichikawa N."/>
            <person name="Sato H."/>
            <person name="Tonouchi N."/>
        </authorList>
    </citation>
    <scope>NUCLEOTIDE SEQUENCE</scope>
    <source>
        <strain evidence="1">NBRC 1967</strain>
    </source>
</reference>
<name>A0ACB5U1Z3_CANBO</name>
<dbReference type="EMBL" id="BSXV01003948">
    <property type="protein sequence ID" value="GME99385.1"/>
    <property type="molecule type" value="Genomic_DNA"/>
</dbReference>
<keyword evidence="2" id="KW-1185">Reference proteome</keyword>
<evidence type="ECO:0000313" key="2">
    <source>
        <dbReference type="Proteomes" id="UP001165101"/>
    </source>
</evidence>
<comment type="caution">
    <text evidence="1">The sequence shown here is derived from an EMBL/GenBank/DDBJ whole genome shotgun (WGS) entry which is preliminary data.</text>
</comment>
<accession>A0ACB5U1Z3</accession>
<dbReference type="Proteomes" id="UP001165101">
    <property type="component" value="Unassembled WGS sequence"/>
</dbReference>
<protein>
    <submittedName>
        <fullName evidence="1">Unnamed protein product</fullName>
    </submittedName>
</protein>